<dbReference type="AlphaFoldDB" id="A0A7C2QYL6"/>
<evidence type="ECO:0000313" key="4">
    <source>
        <dbReference type="EMBL" id="HER40090.1"/>
    </source>
</evidence>
<name>A0A7C2QYL6_9FLAO</name>
<feature type="domain" description="Transposase InsH N-terminal" evidence="2">
    <location>
        <begin position="20"/>
        <end position="109"/>
    </location>
</feature>
<dbReference type="Pfam" id="PF05598">
    <property type="entry name" value="DUF772"/>
    <property type="match status" value="1"/>
</dbReference>
<keyword evidence="1" id="KW-0175">Coiled coil</keyword>
<sequence length="516" mass="60827">MKDQIFKPYEQNQPMLLPPNLEELIPPNHLVRVVNDIIECIDMEPLIKQYKGGGTSAYHPKMLVKVIVYGYTQRIFSSRQIAKALRENINFMWLSGMNRPDHRTINRFQGKIMKAVIDEVFYAVVEQLLEQGYIDLEKYFVDGTKIEANANKYSFVWRKSTERYKASLQEKVRSLLDEIDELEAAEEAEYADRDLEEVGEGKEIDSEKLKEVAEKINQKLKKDPKNETLKKAKRSLEKDFIPRQEKYEKQEKTFKGRNSYSKTDHDATFMRMKEDHMLNGQLKAGYNIQMGTQNQFVIGYSIHQRAGDTSCLKPHLDHVRDWLGEYPESLIADAGYGSEENYTYLHDNHVTAYVKYNTFHYEQKRRYKKNKPQYNLKDFRYLPDEDQYECPQGKRLTYRYTKNRMTDNGYKTQRRIYAGTECQNCPVMAKCTKSKYQRQLWVGVELMKMKKDAHERLLSPRGIEVRSQRPVEVESVFGRLKQNWGFRRFMLRGLEKVKTEWGILCIAHNLAKVAAQ</sequence>
<dbReference type="Proteomes" id="UP000885753">
    <property type="component" value="Unassembled WGS sequence"/>
</dbReference>
<feature type="domain" description="Transposase DDE" evidence="3">
    <location>
        <begin position="390"/>
        <end position="513"/>
    </location>
</feature>
<protein>
    <submittedName>
        <fullName evidence="4">IS1182 family transposase</fullName>
    </submittedName>
</protein>
<reference evidence="4" key="1">
    <citation type="journal article" date="2020" name="mSystems">
        <title>Genome- and Community-Level Interaction Insights into Carbon Utilization and Element Cycling Functions of Hydrothermarchaeota in Hydrothermal Sediment.</title>
        <authorList>
            <person name="Zhou Z."/>
            <person name="Liu Y."/>
            <person name="Xu W."/>
            <person name="Pan J."/>
            <person name="Luo Z.H."/>
            <person name="Li M."/>
        </authorList>
    </citation>
    <scope>NUCLEOTIDE SEQUENCE [LARGE SCALE GENOMIC DNA]</scope>
    <source>
        <strain evidence="4">SpSt-1235</strain>
    </source>
</reference>
<feature type="coiled-coil region" evidence="1">
    <location>
        <begin position="158"/>
        <end position="185"/>
    </location>
</feature>
<evidence type="ECO:0000259" key="2">
    <source>
        <dbReference type="Pfam" id="PF05598"/>
    </source>
</evidence>
<proteinExistence type="predicted"/>
<dbReference type="Pfam" id="PF13751">
    <property type="entry name" value="DDE_Tnp_1_6"/>
    <property type="match status" value="1"/>
</dbReference>
<evidence type="ECO:0000256" key="1">
    <source>
        <dbReference type="SAM" id="Coils"/>
    </source>
</evidence>
<dbReference type="EMBL" id="DSEE01000193">
    <property type="protein sequence ID" value="HER40090.1"/>
    <property type="molecule type" value="Genomic_DNA"/>
</dbReference>
<dbReference type="InterPro" id="IPR047629">
    <property type="entry name" value="IS1182_transpos"/>
</dbReference>
<accession>A0A7C2QYL6</accession>
<organism evidence="4">
    <name type="scientific">Salinimicrobium catena</name>
    <dbReference type="NCBI Taxonomy" id="390640"/>
    <lineage>
        <taxon>Bacteria</taxon>
        <taxon>Pseudomonadati</taxon>
        <taxon>Bacteroidota</taxon>
        <taxon>Flavobacteriia</taxon>
        <taxon>Flavobacteriales</taxon>
        <taxon>Flavobacteriaceae</taxon>
        <taxon>Salinimicrobium</taxon>
    </lineage>
</organism>
<dbReference type="PANTHER" id="PTHR33408">
    <property type="entry name" value="TRANSPOSASE"/>
    <property type="match status" value="1"/>
</dbReference>
<dbReference type="InterPro" id="IPR008490">
    <property type="entry name" value="Transposase_InsH_N"/>
</dbReference>
<gene>
    <name evidence="4" type="ORF">ENO10_02615</name>
</gene>
<evidence type="ECO:0000259" key="3">
    <source>
        <dbReference type="Pfam" id="PF13751"/>
    </source>
</evidence>
<dbReference type="InterPro" id="IPR025668">
    <property type="entry name" value="Tnp_DDE_dom"/>
</dbReference>
<dbReference type="NCBIfam" id="NF033551">
    <property type="entry name" value="transpos_IS1182"/>
    <property type="match status" value="1"/>
</dbReference>
<dbReference type="PANTHER" id="PTHR33408:SF2">
    <property type="entry name" value="TRANSPOSASE DDE DOMAIN-CONTAINING PROTEIN"/>
    <property type="match status" value="1"/>
</dbReference>
<comment type="caution">
    <text evidence="4">The sequence shown here is derived from an EMBL/GenBank/DDBJ whole genome shotgun (WGS) entry which is preliminary data.</text>
</comment>